<evidence type="ECO:0000256" key="3">
    <source>
        <dbReference type="ARBA" id="ARBA00022448"/>
    </source>
</evidence>
<keyword evidence="5 12" id="KW-0812">Transmembrane</keyword>
<dbReference type="Gene3D" id="1.20.58.340">
    <property type="entry name" value="Magnesium transport protein CorA, transmembrane region"/>
    <property type="match status" value="2"/>
</dbReference>
<dbReference type="GO" id="GO:0000287">
    <property type="term" value="F:magnesium ion binding"/>
    <property type="evidence" value="ECO:0007669"/>
    <property type="project" value="TreeGrafter"/>
</dbReference>
<dbReference type="InterPro" id="IPR002523">
    <property type="entry name" value="MgTranspt_CorA/ZnTranspt_ZntB"/>
</dbReference>
<feature type="transmembrane region" description="Helical" evidence="12">
    <location>
        <begin position="279"/>
        <end position="297"/>
    </location>
</feature>
<reference evidence="13 14" key="1">
    <citation type="journal article" date="2016" name="Nat. Commun.">
        <title>Thousands of microbial genomes shed light on interconnected biogeochemical processes in an aquifer system.</title>
        <authorList>
            <person name="Anantharaman K."/>
            <person name="Brown C.T."/>
            <person name="Hug L.A."/>
            <person name="Sharon I."/>
            <person name="Castelle C.J."/>
            <person name="Probst A.J."/>
            <person name="Thomas B.C."/>
            <person name="Singh A."/>
            <person name="Wilkins M.J."/>
            <person name="Karaoz U."/>
            <person name="Brodie E.L."/>
            <person name="Williams K.H."/>
            <person name="Hubbard S.S."/>
            <person name="Banfield J.F."/>
        </authorList>
    </citation>
    <scope>NUCLEOTIDE SEQUENCE [LARGE SCALE GENOMIC DNA]</scope>
</reference>
<evidence type="ECO:0000256" key="9">
    <source>
        <dbReference type="ARBA" id="ARBA00023136"/>
    </source>
</evidence>
<evidence type="ECO:0000256" key="8">
    <source>
        <dbReference type="ARBA" id="ARBA00023065"/>
    </source>
</evidence>
<comment type="catalytic activity">
    <reaction evidence="10">
        <text>Mg(2+)(in) = Mg(2+)(out)</text>
        <dbReference type="Rhea" id="RHEA:29827"/>
        <dbReference type="ChEBI" id="CHEBI:18420"/>
    </reaction>
</comment>
<evidence type="ECO:0000256" key="6">
    <source>
        <dbReference type="ARBA" id="ARBA00022842"/>
    </source>
</evidence>
<proteinExistence type="inferred from homology"/>
<comment type="similarity">
    <text evidence="2">Belongs to the CorA metal ion transporter (MIT) (TC 1.A.35) family.</text>
</comment>
<evidence type="ECO:0000256" key="2">
    <source>
        <dbReference type="ARBA" id="ARBA00009765"/>
    </source>
</evidence>
<gene>
    <name evidence="13" type="ORF">A2419_02510</name>
</gene>
<protein>
    <recommendedName>
        <fullName evidence="15">Magnesium transport protein CorA</fullName>
    </recommendedName>
</protein>
<name>A0A1F4Y4G1_9BACT</name>
<keyword evidence="4" id="KW-1003">Cell membrane</keyword>
<keyword evidence="8" id="KW-0406">Ion transport</keyword>
<evidence type="ECO:0000256" key="12">
    <source>
        <dbReference type="SAM" id="Phobius"/>
    </source>
</evidence>
<dbReference type="GO" id="GO:0015095">
    <property type="term" value="F:magnesium ion transmembrane transporter activity"/>
    <property type="evidence" value="ECO:0007669"/>
    <property type="project" value="TreeGrafter"/>
</dbReference>
<keyword evidence="3" id="KW-0813">Transport</keyword>
<dbReference type="GO" id="GO:0005886">
    <property type="term" value="C:plasma membrane"/>
    <property type="evidence" value="ECO:0007669"/>
    <property type="project" value="UniProtKB-SubCell"/>
</dbReference>
<keyword evidence="9 12" id="KW-0472">Membrane</keyword>
<evidence type="ECO:0000256" key="5">
    <source>
        <dbReference type="ARBA" id="ARBA00022692"/>
    </source>
</evidence>
<dbReference type="Gene3D" id="3.30.460.20">
    <property type="entry name" value="CorA soluble domain-like"/>
    <property type="match status" value="1"/>
</dbReference>
<evidence type="ECO:0000256" key="7">
    <source>
        <dbReference type="ARBA" id="ARBA00022989"/>
    </source>
</evidence>
<evidence type="ECO:0008006" key="15">
    <source>
        <dbReference type="Google" id="ProtNLM"/>
    </source>
</evidence>
<feature type="transmembrane region" description="Helical" evidence="12">
    <location>
        <begin position="246"/>
        <end position="267"/>
    </location>
</feature>
<evidence type="ECO:0000313" key="14">
    <source>
        <dbReference type="Proteomes" id="UP000176568"/>
    </source>
</evidence>
<evidence type="ECO:0000256" key="10">
    <source>
        <dbReference type="ARBA" id="ARBA00034269"/>
    </source>
</evidence>
<keyword evidence="7 12" id="KW-1133">Transmembrane helix</keyword>
<dbReference type="Proteomes" id="UP000176568">
    <property type="component" value="Unassembled WGS sequence"/>
</dbReference>
<dbReference type="Pfam" id="PF01544">
    <property type="entry name" value="CorA"/>
    <property type="match status" value="1"/>
</dbReference>
<dbReference type="CDD" id="cd12822">
    <property type="entry name" value="TmCorA-like"/>
    <property type="match status" value="1"/>
</dbReference>
<dbReference type="PANTHER" id="PTHR46494:SF1">
    <property type="entry name" value="CORA FAMILY METAL ION TRANSPORTER (EUROFUNG)"/>
    <property type="match status" value="1"/>
</dbReference>
<dbReference type="SUPFAM" id="SSF143865">
    <property type="entry name" value="CorA soluble domain-like"/>
    <property type="match status" value="1"/>
</dbReference>
<dbReference type="SUPFAM" id="SSF144083">
    <property type="entry name" value="Magnesium transport protein CorA, transmembrane region"/>
    <property type="match status" value="1"/>
</dbReference>
<dbReference type="FunFam" id="1.20.58.340:FF:000004">
    <property type="entry name" value="Magnesium transport protein CorA"/>
    <property type="match status" value="1"/>
</dbReference>
<keyword evidence="6" id="KW-0460">Magnesium</keyword>
<dbReference type="InterPro" id="IPR045861">
    <property type="entry name" value="CorA_cytoplasmic_dom"/>
</dbReference>
<dbReference type="PANTHER" id="PTHR46494">
    <property type="entry name" value="CORA FAMILY METAL ION TRANSPORTER (EUROFUNG)"/>
    <property type="match status" value="1"/>
</dbReference>
<sequence>MITRYVQRNLTWIDCLSPTAAEVRSLMHEFDIDPLIAEELLLPSYKPKVEKLGDLIYIILHFPTLRNGRQTPEQEIDFIIGKHFLITTRYENIDPFHTFAKIFEVEALLKKEAHATHGGHLFVALVRNLYQAIENGCTTMHRRLRDIEERIFSGDERRMVAGLSQVGRSIHDFRQSMAPHEEMLKSFEPVGTKTFGSEFAYYVRDLEGAYERIDRTLDNLHGSLTELRETNNSLLSTKQNEIMKTFTVMAFIFLPLSFIAGLFGMNTRNNPIVGTAHDFWIIVGIMTVLACCFFIYFRRKDWL</sequence>
<evidence type="ECO:0000256" key="1">
    <source>
        <dbReference type="ARBA" id="ARBA00004651"/>
    </source>
</evidence>
<dbReference type="AlphaFoldDB" id="A0A1F4Y4G1"/>
<dbReference type="GO" id="GO:0015087">
    <property type="term" value="F:cobalt ion transmembrane transporter activity"/>
    <property type="evidence" value="ECO:0007669"/>
    <property type="project" value="TreeGrafter"/>
</dbReference>
<dbReference type="GO" id="GO:0050897">
    <property type="term" value="F:cobalt ion binding"/>
    <property type="evidence" value="ECO:0007669"/>
    <property type="project" value="TreeGrafter"/>
</dbReference>
<dbReference type="InterPro" id="IPR045863">
    <property type="entry name" value="CorA_TM1_TM2"/>
</dbReference>
<evidence type="ECO:0000256" key="11">
    <source>
        <dbReference type="ARBA" id="ARBA00045497"/>
    </source>
</evidence>
<comment type="caution">
    <text evidence="13">The sequence shown here is derived from an EMBL/GenBank/DDBJ whole genome shotgun (WGS) entry which is preliminary data.</text>
</comment>
<comment type="subcellular location">
    <subcellularLocation>
        <location evidence="1">Cell membrane</location>
        <topology evidence="1">Multi-pass membrane protein</topology>
    </subcellularLocation>
</comment>
<comment type="function">
    <text evidence="11">Mediates influx of magnesium ions. Alternates between open and closed states. Activated by low cytoplasmic Mg(2+) levels. Inactive when cytoplasmic Mg(2+) levels are high.</text>
</comment>
<accession>A0A1F4Y4G1</accession>
<evidence type="ECO:0000313" key="13">
    <source>
        <dbReference type="EMBL" id="OGC88877.1"/>
    </source>
</evidence>
<dbReference type="EMBL" id="MEXB01000002">
    <property type="protein sequence ID" value="OGC88877.1"/>
    <property type="molecule type" value="Genomic_DNA"/>
</dbReference>
<organism evidence="13 14">
    <name type="scientific">Candidatus Adlerbacteria bacterium RIFOXYC1_FULL_48_26</name>
    <dbReference type="NCBI Taxonomy" id="1797247"/>
    <lineage>
        <taxon>Bacteria</taxon>
        <taxon>Candidatus Adleribacteriota</taxon>
    </lineage>
</organism>
<dbReference type="STRING" id="1797247.A2419_02510"/>
<evidence type="ECO:0000256" key="4">
    <source>
        <dbReference type="ARBA" id="ARBA00022475"/>
    </source>
</evidence>